<gene>
    <name evidence="10" type="ORF">B5M42_02735</name>
</gene>
<feature type="transmembrane region" description="Helical" evidence="8">
    <location>
        <begin position="292"/>
        <end position="315"/>
    </location>
</feature>
<feature type="transmembrane region" description="Helical" evidence="8">
    <location>
        <begin position="266"/>
        <end position="286"/>
    </location>
</feature>
<keyword evidence="6 8" id="KW-1133">Transmembrane helix</keyword>
<feature type="transmembrane region" description="Helical" evidence="8">
    <location>
        <begin position="12"/>
        <end position="30"/>
    </location>
</feature>
<dbReference type="PANTHER" id="PTHR23522:SF10">
    <property type="entry name" value="3-PHENYLPROPIONIC ACID TRANSPORTER-RELATED"/>
    <property type="match status" value="1"/>
</dbReference>
<evidence type="ECO:0000313" key="10">
    <source>
        <dbReference type="EMBL" id="TFE91377.1"/>
    </source>
</evidence>
<dbReference type="RefSeq" id="WP_134749480.1">
    <property type="nucleotide sequence ID" value="NZ_MYFO02000004.1"/>
</dbReference>
<keyword evidence="7 8" id="KW-0472">Membrane</keyword>
<feature type="transmembrane region" description="Helical" evidence="8">
    <location>
        <begin position="42"/>
        <end position="61"/>
    </location>
</feature>
<feature type="transmembrane region" description="Helical" evidence="8">
    <location>
        <begin position="202"/>
        <end position="219"/>
    </location>
</feature>
<feature type="transmembrane region" description="Helical" evidence="8">
    <location>
        <begin position="136"/>
        <end position="157"/>
    </location>
</feature>
<proteinExistence type="predicted"/>
<dbReference type="GO" id="GO:0005886">
    <property type="term" value="C:plasma membrane"/>
    <property type="evidence" value="ECO:0007669"/>
    <property type="project" value="UniProtKB-SubCell"/>
</dbReference>
<evidence type="ECO:0000256" key="6">
    <source>
        <dbReference type="ARBA" id="ARBA00022989"/>
    </source>
</evidence>
<dbReference type="SUPFAM" id="SSF103473">
    <property type="entry name" value="MFS general substrate transporter"/>
    <property type="match status" value="1"/>
</dbReference>
<feature type="transmembrane region" description="Helical" evidence="8">
    <location>
        <begin position="356"/>
        <end position="380"/>
    </location>
</feature>
<evidence type="ECO:0000256" key="1">
    <source>
        <dbReference type="ARBA" id="ARBA00004429"/>
    </source>
</evidence>
<dbReference type="InterPro" id="IPR024989">
    <property type="entry name" value="MFS_assoc_dom"/>
</dbReference>
<dbReference type="Proteomes" id="UP000298246">
    <property type="component" value="Unassembled WGS sequence"/>
</dbReference>
<evidence type="ECO:0000256" key="3">
    <source>
        <dbReference type="ARBA" id="ARBA00022475"/>
    </source>
</evidence>
<dbReference type="Gene3D" id="1.20.1250.20">
    <property type="entry name" value="MFS general substrate transporter like domains"/>
    <property type="match status" value="2"/>
</dbReference>
<keyword evidence="3" id="KW-1003">Cell membrane</keyword>
<organism evidence="10 11">
    <name type="scientific">Paenibacillus athensensis</name>
    <dbReference type="NCBI Taxonomy" id="1967502"/>
    <lineage>
        <taxon>Bacteria</taxon>
        <taxon>Bacillati</taxon>
        <taxon>Bacillota</taxon>
        <taxon>Bacilli</taxon>
        <taxon>Bacillales</taxon>
        <taxon>Paenibacillaceae</taxon>
        <taxon>Paenibacillus</taxon>
    </lineage>
</organism>
<dbReference type="GO" id="GO:0030395">
    <property type="term" value="F:lactose binding"/>
    <property type="evidence" value="ECO:0007669"/>
    <property type="project" value="TreeGrafter"/>
</dbReference>
<dbReference type="PIRSF" id="PIRSF004925">
    <property type="entry name" value="HcaT"/>
    <property type="match status" value="1"/>
</dbReference>
<dbReference type="InterPro" id="IPR036259">
    <property type="entry name" value="MFS_trans_sf"/>
</dbReference>
<dbReference type="GO" id="GO:0015528">
    <property type="term" value="F:lactose:proton symporter activity"/>
    <property type="evidence" value="ECO:0007669"/>
    <property type="project" value="TreeGrafter"/>
</dbReference>
<evidence type="ECO:0000256" key="5">
    <source>
        <dbReference type="ARBA" id="ARBA00022692"/>
    </source>
</evidence>
<reference evidence="10 11" key="1">
    <citation type="submission" date="2017-03" db="EMBL/GenBank/DDBJ databases">
        <title>Isolation of Levoglucosan Utilizing Bacteria.</title>
        <authorList>
            <person name="Arya A.S."/>
        </authorList>
    </citation>
    <scope>NUCLEOTIDE SEQUENCE [LARGE SCALE GENOMIC DNA]</scope>
    <source>
        <strain evidence="10 11">MEC069</strain>
    </source>
</reference>
<dbReference type="AlphaFoldDB" id="A0A4Y8Q9H5"/>
<comment type="caution">
    <text evidence="10">The sequence shown here is derived from an EMBL/GenBank/DDBJ whole genome shotgun (WGS) entry which is preliminary data.</text>
</comment>
<feature type="transmembrane region" description="Helical" evidence="8">
    <location>
        <begin position="96"/>
        <end position="115"/>
    </location>
</feature>
<feature type="domain" description="Major facilitator superfamily associated" evidence="9">
    <location>
        <begin position="9"/>
        <end position="357"/>
    </location>
</feature>
<accession>A0A4Y8Q9H5</accession>
<evidence type="ECO:0000256" key="4">
    <source>
        <dbReference type="ARBA" id="ARBA00022519"/>
    </source>
</evidence>
<comment type="subcellular location">
    <subcellularLocation>
        <location evidence="1">Cell inner membrane</location>
        <topology evidence="1">Multi-pass membrane protein</topology>
    </subcellularLocation>
</comment>
<dbReference type="PANTHER" id="PTHR23522">
    <property type="entry name" value="BLL5896 PROTEIN"/>
    <property type="match status" value="1"/>
</dbReference>
<keyword evidence="11" id="KW-1185">Reference proteome</keyword>
<keyword evidence="4" id="KW-0997">Cell inner membrane</keyword>
<sequence length="385" mass="42839">MKFDRQLAALRGLNVFYYASSAILLPYLPLYLQQKGYDSRDIGLLMMIGPFVSIFAQPFWGYLSDRLHTVKKLILLLWSLSLLASAGLFATQGFWLTLLFILLLYFFLLPSVPLLDSIMIKSAAQRGRSYGSIRMWGSIGFSSTALVSGLLLAKLGGIGSIPYIYWTIWIFPLLLLIPLKDEQSGGQRVSLAVVGRLTKNKPFLWFLLLVLLLAIPHRMNDAMLGLYLSHLGASDSMVSWAWALAALSEIPTFALFGRFMHRFHELALLGVVAVLYVVRWSLYALIDQPTVLMALQMSHTITFALFWIVSVQYVVRLMPAELGSTGQALLAMVFMGLAGMIGGTVGGWLNELWGGASMYVFAAALSLLAACLFIATHMYMRKRIV</sequence>
<feature type="transmembrane region" description="Helical" evidence="8">
    <location>
        <begin position="239"/>
        <end position="259"/>
    </location>
</feature>
<feature type="transmembrane region" description="Helical" evidence="8">
    <location>
        <begin position="73"/>
        <end position="90"/>
    </location>
</feature>
<dbReference type="OrthoDB" id="1650886at2"/>
<feature type="transmembrane region" description="Helical" evidence="8">
    <location>
        <begin position="163"/>
        <end position="181"/>
    </location>
</feature>
<keyword evidence="2" id="KW-0813">Transport</keyword>
<evidence type="ECO:0000259" key="9">
    <source>
        <dbReference type="Pfam" id="PF12832"/>
    </source>
</evidence>
<feature type="transmembrane region" description="Helical" evidence="8">
    <location>
        <begin position="327"/>
        <end position="350"/>
    </location>
</feature>
<evidence type="ECO:0000256" key="7">
    <source>
        <dbReference type="ARBA" id="ARBA00023136"/>
    </source>
</evidence>
<evidence type="ECO:0000256" key="2">
    <source>
        <dbReference type="ARBA" id="ARBA00022448"/>
    </source>
</evidence>
<name>A0A4Y8Q9H5_9BACL</name>
<evidence type="ECO:0000313" key="11">
    <source>
        <dbReference type="Proteomes" id="UP000298246"/>
    </source>
</evidence>
<dbReference type="EMBL" id="MYFO01000002">
    <property type="protein sequence ID" value="TFE91377.1"/>
    <property type="molecule type" value="Genomic_DNA"/>
</dbReference>
<protein>
    <submittedName>
        <fullName evidence="10">MFS transporter</fullName>
    </submittedName>
</protein>
<evidence type="ECO:0000256" key="8">
    <source>
        <dbReference type="SAM" id="Phobius"/>
    </source>
</evidence>
<dbReference type="Pfam" id="PF12832">
    <property type="entry name" value="MFS_1_like"/>
    <property type="match status" value="1"/>
</dbReference>
<dbReference type="InterPro" id="IPR026032">
    <property type="entry name" value="HcaT-like"/>
</dbReference>
<keyword evidence="5 8" id="KW-0812">Transmembrane</keyword>